<proteinExistence type="predicted"/>
<dbReference type="AlphaFoldDB" id="A0A9X3XUI7"/>
<dbReference type="InterPro" id="IPR030931">
    <property type="entry name" value="Group_II_RT_mat"/>
</dbReference>
<protein>
    <submittedName>
        <fullName evidence="2">Group II intron reverse transcriptase/maturase</fullName>
        <ecNumber evidence="2">2.7.7.49</ecNumber>
    </submittedName>
</protein>
<keyword evidence="2" id="KW-0808">Transferase</keyword>
<dbReference type="CDD" id="cd01651">
    <property type="entry name" value="RT_G2_intron"/>
    <property type="match status" value="1"/>
</dbReference>
<dbReference type="InterPro" id="IPR051083">
    <property type="entry name" value="GrpII_Intron_Splice-Mob/Def"/>
</dbReference>
<dbReference type="EMBL" id="JAMWMK010000034">
    <property type="protein sequence ID" value="MDC4249012.1"/>
    <property type="molecule type" value="Genomic_DNA"/>
</dbReference>
<dbReference type="GO" id="GO:0003964">
    <property type="term" value="F:RNA-directed DNA polymerase activity"/>
    <property type="evidence" value="ECO:0007669"/>
    <property type="project" value="UniProtKB-KW"/>
</dbReference>
<accession>A0A9X3XUI7</accession>
<dbReference type="PANTHER" id="PTHR34047">
    <property type="entry name" value="NUCLEAR INTRON MATURASE 1, MITOCHONDRIAL-RELATED"/>
    <property type="match status" value="1"/>
</dbReference>
<dbReference type="SUPFAM" id="SSF56672">
    <property type="entry name" value="DNA/RNA polymerases"/>
    <property type="match status" value="1"/>
</dbReference>
<dbReference type="InterPro" id="IPR043502">
    <property type="entry name" value="DNA/RNA_pol_sf"/>
</dbReference>
<gene>
    <name evidence="2" type="primary">ltrA</name>
    <name evidence="2" type="ORF">M3X98_13445</name>
</gene>
<dbReference type="Pfam" id="PF08388">
    <property type="entry name" value="GIIM"/>
    <property type="match status" value="1"/>
</dbReference>
<reference evidence="2" key="1">
    <citation type="submission" date="2022-05" db="EMBL/GenBank/DDBJ databases">
        <title>Draft genome sequences of Clostridium perfringens strains isolated from Peru.</title>
        <authorList>
            <person name="Hurtado R."/>
            <person name="Lima L."/>
            <person name="Sousa T."/>
            <person name="Jaiswal A.K."/>
            <person name="Tiwari S."/>
            <person name="Maturrano L."/>
            <person name="Brenig B."/>
            <person name="Azevedo V."/>
        </authorList>
    </citation>
    <scope>NUCLEOTIDE SEQUENCE</scope>
    <source>
        <strain evidence="2">CP4</strain>
    </source>
</reference>
<dbReference type="Proteomes" id="UP001141166">
    <property type="component" value="Unassembled WGS sequence"/>
</dbReference>
<feature type="domain" description="Reverse transcriptase" evidence="1">
    <location>
        <begin position="81"/>
        <end position="313"/>
    </location>
</feature>
<evidence type="ECO:0000313" key="3">
    <source>
        <dbReference type="Proteomes" id="UP001141166"/>
    </source>
</evidence>
<dbReference type="PROSITE" id="PS50878">
    <property type="entry name" value="RT_POL"/>
    <property type="match status" value="1"/>
</dbReference>
<dbReference type="InterPro" id="IPR000477">
    <property type="entry name" value="RT_dom"/>
</dbReference>
<dbReference type="PANTHER" id="PTHR34047:SF8">
    <property type="entry name" value="PROTEIN YKFC"/>
    <property type="match status" value="1"/>
</dbReference>
<dbReference type="Pfam" id="PF00078">
    <property type="entry name" value="RVT_1"/>
    <property type="match status" value="1"/>
</dbReference>
<dbReference type="InterPro" id="IPR013597">
    <property type="entry name" value="Mat_intron_G2"/>
</dbReference>
<dbReference type="RefSeq" id="WP_272471503.1">
    <property type="nucleotide sequence ID" value="NZ_JAMWMK010000034.1"/>
</dbReference>
<comment type="caution">
    <text evidence="2">The sequence shown here is derived from an EMBL/GenBank/DDBJ whole genome shotgun (WGS) entry which is preliminary data.</text>
</comment>
<keyword evidence="2" id="KW-0695">RNA-directed DNA polymerase</keyword>
<name>A0A9X3XUI7_ENTFC</name>
<sequence>MIANKAIHILPKVRVFQRKLYLSAKADKKRKFGNLYDKVYREDFLSSAWNCVKRNKGAAGIDSQTLEDIEEYGVQKFLDEIQDQLKGKKYRPKSVKRVYIPKSNGNKRPLGIPTVRDRVVQTAVKFVIEPIFEADFQEFSYGFRPRRNANQAIREIYKYLNFGCNWIIDADLKGYFDTIPHDKLILLVKERITDKAIIKLLNLWLKAGIMENLKIRNNLLGTPQGGVISPLLANVYLNGLDRYWAINKFDTDRKHDAHLVRYADDYVVLCHHNPEKYDEFARRRIDQLGLVINEDKTRIAHASEGFDFLGYTIRKGKSQTTGKWKTYYYPSNKSMKSIKGKVKEVIRCGQHLDLPEIVDQLNPILRGWGNYFKAGNSKERFKQIDQYVIYNLTIMLGKKHKKAGKGWRDHPPSWYYVNHGLVSIREMCTNINDDNVRYKR</sequence>
<keyword evidence="2" id="KW-0548">Nucleotidyltransferase</keyword>
<dbReference type="EC" id="2.7.7.49" evidence="2"/>
<organism evidence="2 3">
    <name type="scientific">Enterococcus faecium</name>
    <name type="common">Streptococcus faecium</name>
    <dbReference type="NCBI Taxonomy" id="1352"/>
    <lineage>
        <taxon>Bacteria</taxon>
        <taxon>Bacillati</taxon>
        <taxon>Bacillota</taxon>
        <taxon>Bacilli</taxon>
        <taxon>Lactobacillales</taxon>
        <taxon>Enterococcaceae</taxon>
        <taxon>Enterococcus</taxon>
    </lineage>
</organism>
<evidence type="ECO:0000313" key="2">
    <source>
        <dbReference type="EMBL" id="MDC4249012.1"/>
    </source>
</evidence>
<dbReference type="NCBIfam" id="TIGR04416">
    <property type="entry name" value="group_II_RT_mat"/>
    <property type="match status" value="1"/>
</dbReference>
<evidence type="ECO:0000259" key="1">
    <source>
        <dbReference type="PROSITE" id="PS50878"/>
    </source>
</evidence>